<keyword evidence="8" id="KW-1185">Reference proteome</keyword>
<dbReference type="Pfam" id="PF07114">
    <property type="entry name" value="TMEM126"/>
    <property type="match status" value="1"/>
</dbReference>
<keyword evidence="3 6" id="KW-1133">Transmembrane helix</keyword>
<dbReference type="STRING" id="195883.A0A482WLD2"/>
<dbReference type="FunCoup" id="A0A482WLD2">
    <property type="interactions" value="376"/>
</dbReference>
<comment type="caution">
    <text evidence="7">The sequence shown here is derived from an EMBL/GenBank/DDBJ whole genome shotgun (WGS) entry which is preliminary data.</text>
</comment>
<dbReference type="EMBL" id="QKKF02032029">
    <property type="protein sequence ID" value="RZF34303.1"/>
    <property type="molecule type" value="Genomic_DNA"/>
</dbReference>
<sequence length="236" mass="27207">MEGHYYSFRAKPGSLPKGAVLISESEAIVLQRKFLEEWKNKFQVFPLNYSPVFTSGMAAVSSVMISNHFRRHMKLRNFGRFTIQLPTVFMPSMLAGLLHRYLVTDRILLQNDCGVCIQVRSICLQEAFGFVVPSILAPLACFAYAERYGTYPLPAVSKENWKHFFGIYAKIARKFSRKSGLLLFANFFLGLSVCYWQQNNFLDIHRTVAEEYKGAEDAMEKFVDQTKPLTRISRWM</sequence>
<feature type="transmembrane region" description="Helical" evidence="6">
    <location>
        <begin position="81"/>
        <end position="102"/>
    </location>
</feature>
<organism evidence="7 8">
    <name type="scientific">Laodelphax striatellus</name>
    <name type="common">Small brown planthopper</name>
    <name type="synonym">Delphax striatella</name>
    <dbReference type="NCBI Taxonomy" id="195883"/>
    <lineage>
        <taxon>Eukaryota</taxon>
        <taxon>Metazoa</taxon>
        <taxon>Ecdysozoa</taxon>
        <taxon>Arthropoda</taxon>
        <taxon>Hexapoda</taxon>
        <taxon>Insecta</taxon>
        <taxon>Pterygota</taxon>
        <taxon>Neoptera</taxon>
        <taxon>Paraneoptera</taxon>
        <taxon>Hemiptera</taxon>
        <taxon>Auchenorrhyncha</taxon>
        <taxon>Fulgoroidea</taxon>
        <taxon>Delphacidae</taxon>
        <taxon>Criomorphinae</taxon>
        <taxon>Laodelphax</taxon>
    </lineage>
</organism>
<evidence type="ECO:0008006" key="9">
    <source>
        <dbReference type="Google" id="ProtNLM"/>
    </source>
</evidence>
<evidence type="ECO:0000256" key="1">
    <source>
        <dbReference type="ARBA" id="ARBA00004225"/>
    </source>
</evidence>
<dbReference type="GO" id="GO:0032981">
    <property type="term" value="P:mitochondrial respiratory chain complex I assembly"/>
    <property type="evidence" value="ECO:0007669"/>
    <property type="project" value="TreeGrafter"/>
</dbReference>
<dbReference type="PANTHER" id="PTHR16296">
    <property type="entry name" value="UNCHARACTERIZED HYPOTHALAMUS PROTEIN HT007"/>
    <property type="match status" value="1"/>
</dbReference>
<evidence type="ECO:0000256" key="6">
    <source>
        <dbReference type="SAM" id="Phobius"/>
    </source>
</evidence>
<name>A0A482WLD2_LAOST</name>
<dbReference type="AlphaFoldDB" id="A0A482WLD2"/>
<dbReference type="OrthoDB" id="6234762at2759"/>
<dbReference type="PANTHER" id="PTHR16296:SF2">
    <property type="entry name" value="TRANSMEMBRANE PROTEIN 126A"/>
    <property type="match status" value="1"/>
</dbReference>
<feature type="transmembrane region" description="Helical" evidence="6">
    <location>
        <begin position="180"/>
        <end position="198"/>
    </location>
</feature>
<evidence type="ECO:0000313" key="8">
    <source>
        <dbReference type="Proteomes" id="UP000291343"/>
    </source>
</evidence>
<accession>A0A482WLD2</accession>
<proteinExistence type="predicted"/>
<gene>
    <name evidence="7" type="ORF">LSTR_LSTR012080</name>
</gene>
<keyword evidence="4" id="KW-0496">Mitochondrion</keyword>
<evidence type="ECO:0000256" key="5">
    <source>
        <dbReference type="ARBA" id="ARBA00023136"/>
    </source>
</evidence>
<comment type="subcellular location">
    <subcellularLocation>
        <location evidence="1">Mitochondrion membrane</location>
        <topology evidence="1">Multi-pass membrane protein</topology>
    </subcellularLocation>
</comment>
<keyword evidence="2 6" id="KW-0812">Transmembrane</keyword>
<dbReference type="InterPro" id="IPR009801">
    <property type="entry name" value="TMEM126"/>
</dbReference>
<feature type="transmembrane region" description="Helical" evidence="6">
    <location>
        <begin position="49"/>
        <end position="69"/>
    </location>
</feature>
<evidence type="ECO:0000256" key="3">
    <source>
        <dbReference type="ARBA" id="ARBA00022989"/>
    </source>
</evidence>
<evidence type="ECO:0000256" key="4">
    <source>
        <dbReference type="ARBA" id="ARBA00023128"/>
    </source>
</evidence>
<keyword evidence="5 6" id="KW-0472">Membrane</keyword>
<dbReference type="Proteomes" id="UP000291343">
    <property type="component" value="Unassembled WGS sequence"/>
</dbReference>
<evidence type="ECO:0000256" key="2">
    <source>
        <dbReference type="ARBA" id="ARBA00022692"/>
    </source>
</evidence>
<dbReference type="SMR" id="A0A482WLD2"/>
<protein>
    <recommendedName>
        <fullName evidence="9">Transmembrane protein 126A</fullName>
    </recommendedName>
</protein>
<evidence type="ECO:0000313" key="7">
    <source>
        <dbReference type="EMBL" id="RZF34303.1"/>
    </source>
</evidence>
<dbReference type="InParanoid" id="A0A482WLD2"/>
<reference evidence="7 8" key="1">
    <citation type="journal article" date="2017" name="Gigascience">
        <title>Genome sequence of the small brown planthopper, Laodelphax striatellus.</title>
        <authorList>
            <person name="Zhu J."/>
            <person name="Jiang F."/>
            <person name="Wang X."/>
            <person name="Yang P."/>
            <person name="Bao Y."/>
            <person name="Zhao W."/>
            <person name="Wang W."/>
            <person name="Lu H."/>
            <person name="Wang Q."/>
            <person name="Cui N."/>
            <person name="Li J."/>
            <person name="Chen X."/>
            <person name="Luo L."/>
            <person name="Yu J."/>
            <person name="Kang L."/>
            <person name="Cui F."/>
        </authorList>
    </citation>
    <scope>NUCLEOTIDE SEQUENCE [LARGE SCALE GENOMIC DNA]</scope>
    <source>
        <strain evidence="7">Lst14</strain>
    </source>
</reference>
<dbReference type="GO" id="GO:0031966">
    <property type="term" value="C:mitochondrial membrane"/>
    <property type="evidence" value="ECO:0007669"/>
    <property type="project" value="UniProtKB-SubCell"/>
</dbReference>